<gene>
    <name evidence="20" type="ORF">HYH03_014957</name>
</gene>
<evidence type="ECO:0000256" key="13">
    <source>
        <dbReference type="ARBA" id="ARBA00023136"/>
    </source>
</evidence>
<dbReference type="InterPro" id="IPR039606">
    <property type="entry name" value="Phytol/farnesol_kinase"/>
</dbReference>
<evidence type="ECO:0000256" key="16">
    <source>
        <dbReference type="ARBA" id="ARBA00048889"/>
    </source>
</evidence>
<evidence type="ECO:0000256" key="9">
    <source>
        <dbReference type="ARBA" id="ARBA00022777"/>
    </source>
</evidence>
<evidence type="ECO:0000256" key="5">
    <source>
        <dbReference type="ARBA" id="ARBA00022679"/>
    </source>
</evidence>
<comment type="caution">
    <text evidence="20">The sequence shown here is derived from an EMBL/GenBank/DDBJ whole genome shotgun (WGS) entry which is preliminary data.</text>
</comment>
<evidence type="ECO:0000256" key="10">
    <source>
        <dbReference type="ARBA" id="ARBA00022833"/>
    </source>
</evidence>
<dbReference type="AlphaFoldDB" id="A0A835XKE2"/>
<evidence type="ECO:0000256" key="15">
    <source>
        <dbReference type="ARBA" id="ARBA00039024"/>
    </source>
</evidence>
<keyword evidence="12" id="KW-1133">Transmembrane helix</keyword>
<evidence type="ECO:0000256" key="12">
    <source>
        <dbReference type="ARBA" id="ARBA00022989"/>
    </source>
</evidence>
<dbReference type="Gene3D" id="6.10.140.2220">
    <property type="match status" value="1"/>
</dbReference>
<sequence>MAASVLEDEAILVGILQLVAFAVRLPLPYGSAQSPRLPLLWEVGASACTMLSSLLYKQVSAPAAVAGQQRLIRGLLETQTLHAAARKLAEAAEAVQGSAGAPSNDLRVAAVQAVVLGCSAVRVTAAAAQRLGDSVVRNNTVTALADSRLMEHAARCLLLFQRPAPFDAVSDGVRRVYLIAYCACLDLKAPRLIAGPCARHAVFVLGLAVLRELEGGAVGRGGGGSGSGGGGGGGGGGGAPCACLGESLLLEGRGAYLQELVRTLGPVLPSQPPSPDLPRPLTATRLLLRVGFAVAASAAQQGAAAGGAGGSRDPPPGAQPPILEGIDSAELITQTFGLLARHRAPTWPWRGPWLVVLSDTWSLAAALLRREVLDIGATDEEQLESLGQSVLRLAGGLLARAPTADGQGPFRFPAEAPPHVAAALAGGALPFLERLLRRAGEEPEGLEAGIVAHTLENSGYWEGLVPLLAYGEPLQAASLVATVTKLLRRTQAEALLEEYEKDADRAVLTAVRRILSELVDPIARPWRSGDPSPAALSRLALVLSLALPEWLPELSRLVRQAAALHEEACAKAQRQGAHPASTAYEPCSMYSFLVYLLGTCTAFAAAGLTPASDVVGEGSAAAGGCSGSAAAGSSSGGLVWPPPGLAEAELVGVTLALMEVWEPLPDEWPGLYRETKCAALRLLESRPEEVAALSASGSAFAWQPEAVRAVAEELQEDADFEGDAEAYEEVAAALEAWAAGEDAVLRSEAAWDASVDKSRLIYLTAQQLVPPAEARRRLGLPACSNPACANLAGDSEAGLRLQQCGRCGRASYCCRECQTAHWRSGHKEACGTCGAGGEGSAGRAC</sequence>
<feature type="region of interest" description="Disordered" evidence="18">
    <location>
        <begin position="304"/>
        <end position="323"/>
    </location>
</feature>
<proteinExistence type="inferred from homology"/>
<accession>A0A835XKE2</accession>
<evidence type="ECO:0000256" key="11">
    <source>
        <dbReference type="ARBA" id="ARBA00022946"/>
    </source>
</evidence>
<evidence type="ECO:0000256" key="6">
    <source>
        <dbReference type="ARBA" id="ARBA00022692"/>
    </source>
</evidence>
<comment type="catalytic activity">
    <reaction evidence="16">
        <text>phytol + CTP = phytyl phosphate + CDP + H(+)</text>
        <dbReference type="Rhea" id="RHEA:38055"/>
        <dbReference type="ChEBI" id="CHEBI:15378"/>
        <dbReference type="ChEBI" id="CHEBI:17327"/>
        <dbReference type="ChEBI" id="CHEBI:37563"/>
        <dbReference type="ChEBI" id="CHEBI:58069"/>
        <dbReference type="ChEBI" id="CHEBI:75483"/>
        <dbReference type="EC" id="2.7.1.182"/>
    </reaction>
</comment>
<comment type="subcellular location">
    <subcellularLocation>
        <location evidence="1">Plastid</location>
        <location evidence="1">Chloroplast membrane</location>
        <topology evidence="1">Multi-pass membrane protein</topology>
    </subcellularLocation>
</comment>
<evidence type="ECO:0000256" key="7">
    <source>
        <dbReference type="ARBA" id="ARBA00022723"/>
    </source>
</evidence>
<evidence type="ECO:0000256" key="18">
    <source>
        <dbReference type="SAM" id="MobiDB-lite"/>
    </source>
</evidence>
<name>A0A835XKE2_9CHLO</name>
<keyword evidence="13" id="KW-0472">Membrane</keyword>
<keyword evidence="11" id="KW-0809">Transit peptide</keyword>
<dbReference type="PROSITE" id="PS50865">
    <property type="entry name" value="ZF_MYND_2"/>
    <property type="match status" value="1"/>
</dbReference>
<keyword evidence="5" id="KW-0808">Transferase</keyword>
<dbReference type="PANTHER" id="PTHR32523:SF8">
    <property type="entry name" value="DOLICHOL KINASE"/>
    <property type="match status" value="1"/>
</dbReference>
<keyword evidence="9" id="KW-0418">Kinase</keyword>
<keyword evidence="21" id="KW-1185">Reference proteome</keyword>
<keyword evidence="3" id="KW-0150">Chloroplast</keyword>
<organism evidence="20 21">
    <name type="scientific">Edaphochlamys debaryana</name>
    <dbReference type="NCBI Taxonomy" id="47281"/>
    <lineage>
        <taxon>Eukaryota</taxon>
        <taxon>Viridiplantae</taxon>
        <taxon>Chlorophyta</taxon>
        <taxon>core chlorophytes</taxon>
        <taxon>Chlorophyceae</taxon>
        <taxon>CS clade</taxon>
        <taxon>Chlamydomonadales</taxon>
        <taxon>Chlamydomonadales incertae sedis</taxon>
        <taxon>Edaphochlamys</taxon>
    </lineage>
</organism>
<dbReference type="Pfam" id="PF01753">
    <property type="entry name" value="zf-MYND"/>
    <property type="match status" value="1"/>
</dbReference>
<keyword evidence="7" id="KW-0479">Metal-binding</keyword>
<evidence type="ECO:0000256" key="17">
    <source>
        <dbReference type="PROSITE-ProRule" id="PRU00134"/>
    </source>
</evidence>
<dbReference type="PANTHER" id="PTHR32523">
    <property type="entry name" value="PHYTOL KINASE 1, CHLOROPLASTIC"/>
    <property type="match status" value="1"/>
</dbReference>
<evidence type="ECO:0000313" key="20">
    <source>
        <dbReference type="EMBL" id="KAG2486377.1"/>
    </source>
</evidence>
<evidence type="ECO:0000256" key="8">
    <source>
        <dbReference type="ARBA" id="ARBA00022771"/>
    </source>
</evidence>
<evidence type="ECO:0000256" key="1">
    <source>
        <dbReference type="ARBA" id="ARBA00004508"/>
    </source>
</evidence>
<evidence type="ECO:0000256" key="2">
    <source>
        <dbReference type="ARBA" id="ARBA00010794"/>
    </source>
</evidence>
<keyword evidence="4" id="KW-0934">Plastid</keyword>
<evidence type="ECO:0000256" key="14">
    <source>
        <dbReference type="ARBA" id="ARBA00024015"/>
    </source>
</evidence>
<dbReference type="GO" id="GO:0009507">
    <property type="term" value="C:chloroplast"/>
    <property type="evidence" value="ECO:0007669"/>
    <property type="project" value="UniProtKB-SubCell"/>
</dbReference>
<comment type="pathway">
    <text evidence="14">Cofactor biosynthesis; tocopherol biosynthesis.</text>
</comment>
<dbReference type="EC" id="2.7.1.182" evidence="15"/>
<dbReference type="EMBL" id="JAEHOE010000113">
    <property type="protein sequence ID" value="KAG2486377.1"/>
    <property type="molecule type" value="Genomic_DNA"/>
</dbReference>
<dbReference type="InterPro" id="IPR002893">
    <property type="entry name" value="Znf_MYND"/>
</dbReference>
<evidence type="ECO:0000313" key="21">
    <source>
        <dbReference type="Proteomes" id="UP000612055"/>
    </source>
</evidence>
<evidence type="ECO:0000256" key="3">
    <source>
        <dbReference type="ARBA" id="ARBA00022528"/>
    </source>
</evidence>
<reference evidence="20" key="1">
    <citation type="journal article" date="2020" name="bioRxiv">
        <title>Comparative genomics of Chlamydomonas.</title>
        <authorList>
            <person name="Craig R.J."/>
            <person name="Hasan A.R."/>
            <person name="Ness R.W."/>
            <person name="Keightley P.D."/>
        </authorList>
    </citation>
    <scope>NUCLEOTIDE SEQUENCE</scope>
    <source>
        <strain evidence="20">CCAP 11/70</strain>
    </source>
</reference>
<comment type="similarity">
    <text evidence="2">Belongs to the polyprenol kinase family.</text>
</comment>
<dbReference type="GO" id="GO:0016020">
    <property type="term" value="C:membrane"/>
    <property type="evidence" value="ECO:0007669"/>
    <property type="project" value="UniProtKB-SubCell"/>
</dbReference>
<feature type="domain" description="MYND-type" evidence="19">
    <location>
        <begin position="785"/>
        <end position="830"/>
    </location>
</feature>
<keyword evidence="10" id="KW-0862">Zinc</keyword>
<dbReference type="Proteomes" id="UP000612055">
    <property type="component" value="Unassembled WGS sequence"/>
</dbReference>
<protein>
    <recommendedName>
        <fullName evidence="15">phytol kinase</fullName>
        <ecNumber evidence="15">2.7.1.182</ecNumber>
    </recommendedName>
</protein>
<keyword evidence="6" id="KW-0812">Transmembrane</keyword>
<dbReference type="GO" id="GO:0010276">
    <property type="term" value="F:phytol kinase activity"/>
    <property type="evidence" value="ECO:0007669"/>
    <property type="project" value="UniProtKB-EC"/>
</dbReference>
<dbReference type="SUPFAM" id="SSF144232">
    <property type="entry name" value="HIT/MYND zinc finger-like"/>
    <property type="match status" value="1"/>
</dbReference>
<evidence type="ECO:0000259" key="19">
    <source>
        <dbReference type="PROSITE" id="PS50865"/>
    </source>
</evidence>
<dbReference type="GO" id="GO:0008270">
    <property type="term" value="F:zinc ion binding"/>
    <property type="evidence" value="ECO:0007669"/>
    <property type="project" value="UniProtKB-KW"/>
</dbReference>
<evidence type="ECO:0000256" key="4">
    <source>
        <dbReference type="ARBA" id="ARBA00022640"/>
    </source>
</evidence>
<keyword evidence="8 17" id="KW-0863">Zinc-finger</keyword>